<dbReference type="OrthoDB" id="4991875at2759"/>
<keyword evidence="3" id="KW-1185">Reference proteome</keyword>
<reference evidence="2 3" key="1">
    <citation type="journal article" date="2012" name="Appl. Environ. Microbiol.">
        <title>Short-read sequencing for genomic analysis of the brown rot fungus Fibroporia radiculosa.</title>
        <authorList>
            <person name="Tang J.D."/>
            <person name="Perkins A.D."/>
            <person name="Sonstegard T.S."/>
            <person name="Schroeder S.G."/>
            <person name="Burgess S.C."/>
            <person name="Diehl S.V."/>
        </authorList>
    </citation>
    <scope>NUCLEOTIDE SEQUENCE [LARGE SCALE GENOMIC DNA]</scope>
    <source>
        <strain evidence="2 3">TFFH 294</strain>
    </source>
</reference>
<dbReference type="GeneID" id="24095048"/>
<sequence>MHAITPKILFATALLACYVAASSPGSDSDYTISGFDVKTLGVGANGATTYVISPDASGVTLQDGGVDGPATIVNGASTFGLTYIDPTSSRAFFQNCGISDGVAVCTDVAELRGATSFTTTTVVTETLSTYPVQATTSASVSTTSTGVTSTRSITVSASGSTTTNTTQNKTSDGVKAMFTPSYLLLGSVVAILMVL</sequence>
<dbReference type="EMBL" id="HE796967">
    <property type="protein sequence ID" value="CCM00137.1"/>
    <property type="molecule type" value="Genomic_DNA"/>
</dbReference>
<dbReference type="AlphaFoldDB" id="J4HUG6"/>
<dbReference type="InParanoid" id="J4HUG6"/>
<gene>
    <name evidence="2" type="ORF">FIBRA_02164</name>
</gene>
<proteinExistence type="predicted"/>
<feature type="chain" id="PRO_5003779307" evidence="1">
    <location>
        <begin position="22"/>
        <end position="195"/>
    </location>
</feature>
<dbReference type="STRING" id="599839.J4HUG6"/>
<protein>
    <submittedName>
        <fullName evidence="2">Uncharacterized protein</fullName>
    </submittedName>
</protein>
<name>J4HUG6_9APHY</name>
<dbReference type="RefSeq" id="XP_012179420.1">
    <property type="nucleotide sequence ID" value="XM_012324030.1"/>
</dbReference>
<evidence type="ECO:0000313" key="3">
    <source>
        <dbReference type="Proteomes" id="UP000006352"/>
    </source>
</evidence>
<evidence type="ECO:0000256" key="1">
    <source>
        <dbReference type="SAM" id="SignalP"/>
    </source>
</evidence>
<accession>J4HUG6</accession>
<organism evidence="2 3">
    <name type="scientific">Fibroporia radiculosa</name>
    <dbReference type="NCBI Taxonomy" id="599839"/>
    <lineage>
        <taxon>Eukaryota</taxon>
        <taxon>Fungi</taxon>
        <taxon>Dikarya</taxon>
        <taxon>Basidiomycota</taxon>
        <taxon>Agaricomycotina</taxon>
        <taxon>Agaricomycetes</taxon>
        <taxon>Polyporales</taxon>
        <taxon>Fibroporiaceae</taxon>
        <taxon>Fibroporia</taxon>
    </lineage>
</organism>
<evidence type="ECO:0000313" key="2">
    <source>
        <dbReference type="EMBL" id="CCM00137.1"/>
    </source>
</evidence>
<feature type="signal peptide" evidence="1">
    <location>
        <begin position="1"/>
        <end position="21"/>
    </location>
</feature>
<dbReference type="HOGENOM" id="CLU_1390259_0_0_1"/>
<keyword evidence="1" id="KW-0732">Signal</keyword>
<dbReference type="Proteomes" id="UP000006352">
    <property type="component" value="Unassembled WGS sequence"/>
</dbReference>